<organism evidence="8 9">
    <name type="scientific">Candidatus Neomicrothrix parvicella RN1</name>
    <dbReference type="NCBI Taxonomy" id="1229780"/>
    <lineage>
        <taxon>Bacteria</taxon>
        <taxon>Bacillati</taxon>
        <taxon>Actinomycetota</taxon>
        <taxon>Acidimicrobiia</taxon>
        <taxon>Acidimicrobiales</taxon>
        <taxon>Microthrixaceae</taxon>
        <taxon>Candidatus Neomicrothrix</taxon>
    </lineage>
</organism>
<dbReference type="Pfam" id="PF02104">
    <property type="entry name" value="SURF1"/>
    <property type="match status" value="1"/>
</dbReference>
<dbReference type="PANTHER" id="PTHR23427:SF2">
    <property type="entry name" value="SURFEIT LOCUS PROTEIN 1"/>
    <property type="match status" value="1"/>
</dbReference>
<keyword evidence="9" id="KW-1185">Reference proteome</keyword>
<evidence type="ECO:0000256" key="5">
    <source>
        <dbReference type="ARBA" id="ARBA00023136"/>
    </source>
</evidence>
<name>R4Z7M4_9ACTN</name>
<dbReference type="STRING" id="1229780.BN381_80292"/>
<gene>
    <name evidence="8" type="ORF">BN381_80292</name>
</gene>
<proteinExistence type="inferred from homology"/>
<dbReference type="RefSeq" id="WP_012230790.1">
    <property type="nucleotide sequence ID" value="NZ_HG422565.1"/>
</dbReference>
<dbReference type="HOGENOM" id="CLU_047737_0_0_11"/>
<keyword evidence="4 6" id="KW-1133">Transmembrane helix</keyword>
<dbReference type="OrthoDB" id="9807214at2"/>
<comment type="caution">
    <text evidence="8">The sequence shown here is derived from an EMBL/GenBank/DDBJ whole genome shotgun (WGS) entry which is preliminary data.</text>
</comment>
<dbReference type="eggNOG" id="COG3346">
    <property type="taxonomic scope" value="Bacteria"/>
</dbReference>
<keyword evidence="6" id="KW-1003">Cell membrane</keyword>
<evidence type="ECO:0000256" key="7">
    <source>
        <dbReference type="SAM" id="MobiDB-lite"/>
    </source>
</evidence>
<keyword evidence="5 6" id="KW-0472">Membrane</keyword>
<reference evidence="8 9" key="1">
    <citation type="journal article" date="2013" name="ISME J.">
        <title>Metabolic model for the filamentous 'Candidatus Microthrix parvicella' based on genomic and metagenomic analyses.</title>
        <authorList>
            <person name="Jon McIlroy S."/>
            <person name="Kristiansen R."/>
            <person name="Albertsen M."/>
            <person name="Michael Karst S."/>
            <person name="Rossetti S."/>
            <person name="Lund Nielsen J."/>
            <person name="Tandoi V."/>
            <person name="James Seviour R."/>
            <person name="Nielsen P.H."/>
        </authorList>
    </citation>
    <scope>NUCLEOTIDE SEQUENCE [LARGE SCALE GENOMIC DNA]</scope>
    <source>
        <strain evidence="8 9">RN1</strain>
    </source>
</reference>
<evidence type="ECO:0000256" key="6">
    <source>
        <dbReference type="RuleBase" id="RU363076"/>
    </source>
</evidence>
<evidence type="ECO:0000313" key="9">
    <source>
        <dbReference type="Proteomes" id="UP000018291"/>
    </source>
</evidence>
<evidence type="ECO:0000313" key="8">
    <source>
        <dbReference type="EMBL" id="CCM65762.1"/>
    </source>
</evidence>
<feature type="transmembrane region" description="Helical" evidence="6">
    <location>
        <begin position="12"/>
        <end position="33"/>
    </location>
</feature>
<sequence length="280" mass="30814">MPQRYRFTLRPWWIVTHVILITAVVVMVNLGFWQLDRLNDKRELADTLEARAGEPAVPLDALIDPGDTAETADRLMYRNVTATGTYVVDEEVLVANRTQDSLPGYWVVTPLKVSPNEAVAVVRGFVELVIGDEGVPVAAVAPPSGTVTVSGWVEGTAERGRFGGSDDRPGRIDRFNRLDLARLADQVELPLAPVALMATDQQPPSSDQLRAVPRPEPDLGPHLGYAGQWFLFALVFALGYPFMLRRQARTYEERDRERLDPPPSPTATGASGVADSHQHV</sequence>
<comment type="similarity">
    <text evidence="2 6">Belongs to the SURF1 family.</text>
</comment>
<evidence type="ECO:0000256" key="3">
    <source>
        <dbReference type="ARBA" id="ARBA00022692"/>
    </source>
</evidence>
<comment type="subcellular location">
    <subcellularLocation>
        <location evidence="6">Cell membrane</location>
        <topology evidence="6">Multi-pass membrane protein</topology>
    </subcellularLocation>
    <subcellularLocation>
        <location evidence="1">Membrane</location>
    </subcellularLocation>
</comment>
<dbReference type="PROSITE" id="PS50895">
    <property type="entry name" value="SURF1"/>
    <property type="match status" value="1"/>
</dbReference>
<dbReference type="CDD" id="cd06662">
    <property type="entry name" value="SURF1"/>
    <property type="match status" value="1"/>
</dbReference>
<keyword evidence="3 6" id="KW-0812">Transmembrane</keyword>
<dbReference type="PANTHER" id="PTHR23427">
    <property type="entry name" value="SURFEIT LOCUS PROTEIN"/>
    <property type="match status" value="1"/>
</dbReference>
<protein>
    <recommendedName>
        <fullName evidence="6">SURF1-like protein</fullName>
    </recommendedName>
</protein>
<dbReference type="InterPro" id="IPR045214">
    <property type="entry name" value="Surf1/Surf4"/>
</dbReference>
<evidence type="ECO:0000256" key="2">
    <source>
        <dbReference type="ARBA" id="ARBA00007165"/>
    </source>
</evidence>
<dbReference type="GO" id="GO:0005886">
    <property type="term" value="C:plasma membrane"/>
    <property type="evidence" value="ECO:0007669"/>
    <property type="project" value="UniProtKB-SubCell"/>
</dbReference>
<dbReference type="InterPro" id="IPR002994">
    <property type="entry name" value="Surf1/Shy1"/>
</dbReference>
<dbReference type="EMBL" id="CANL01000078">
    <property type="protein sequence ID" value="CCM65762.1"/>
    <property type="molecule type" value="Genomic_DNA"/>
</dbReference>
<feature type="transmembrane region" description="Helical" evidence="6">
    <location>
        <begin position="223"/>
        <end position="244"/>
    </location>
</feature>
<dbReference type="AlphaFoldDB" id="R4Z7M4"/>
<evidence type="ECO:0000256" key="4">
    <source>
        <dbReference type="ARBA" id="ARBA00022989"/>
    </source>
</evidence>
<dbReference type="Proteomes" id="UP000018291">
    <property type="component" value="Unassembled WGS sequence"/>
</dbReference>
<evidence type="ECO:0000256" key="1">
    <source>
        <dbReference type="ARBA" id="ARBA00004370"/>
    </source>
</evidence>
<accession>R4Z7M4</accession>
<feature type="region of interest" description="Disordered" evidence="7">
    <location>
        <begin position="252"/>
        <end position="280"/>
    </location>
</feature>